<dbReference type="Gene3D" id="1.20.1740.10">
    <property type="entry name" value="Amino acid/polyamine transporter I"/>
    <property type="match status" value="1"/>
</dbReference>
<gene>
    <name evidence="2" type="ORF">SAMN05660657_03811</name>
</gene>
<keyword evidence="3" id="KW-1185">Reference proteome</keyword>
<organism evidence="2 3">
    <name type="scientific">Geodermatophilus amargosae</name>
    <dbReference type="NCBI Taxonomy" id="1296565"/>
    <lineage>
        <taxon>Bacteria</taxon>
        <taxon>Bacillati</taxon>
        <taxon>Actinomycetota</taxon>
        <taxon>Actinomycetes</taxon>
        <taxon>Geodermatophilales</taxon>
        <taxon>Geodermatophilaceae</taxon>
        <taxon>Geodermatophilus</taxon>
    </lineage>
</organism>
<dbReference type="STRING" id="1296565.SAMN05660657_03811"/>
<evidence type="ECO:0000256" key="1">
    <source>
        <dbReference type="SAM" id="Phobius"/>
    </source>
</evidence>
<keyword evidence="1" id="KW-0472">Membrane</keyword>
<keyword evidence="1" id="KW-1133">Transmembrane helix</keyword>
<evidence type="ECO:0000313" key="3">
    <source>
        <dbReference type="Proteomes" id="UP000199546"/>
    </source>
</evidence>
<evidence type="ECO:0008006" key="4">
    <source>
        <dbReference type="Google" id="ProtNLM"/>
    </source>
</evidence>
<feature type="transmembrane region" description="Helical" evidence="1">
    <location>
        <begin position="29"/>
        <end position="47"/>
    </location>
</feature>
<keyword evidence="1" id="KW-0812">Transmembrane</keyword>
<evidence type="ECO:0000313" key="2">
    <source>
        <dbReference type="EMBL" id="SFT90670.1"/>
    </source>
</evidence>
<protein>
    <recommendedName>
        <fullName evidence="4">Amino acid permease</fullName>
    </recommendedName>
</protein>
<dbReference type="Proteomes" id="UP000199546">
    <property type="component" value="Unassembled WGS sequence"/>
</dbReference>
<name>A0A1I7BU39_9ACTN</name>
<reference evidence="3" key="1">
    <citation type="submission" date="2016-10" db="EMBL/GenBank/DDBJ databases">
        <authorList>
            <person name="Varghese N."/>
            <person name="Submissions S."/>
        </authorList>
    </citation>
    <scope>NUCLEOTIDE SEQUENCE [LARGE SCALE GENOMIC DNA]</scope>
    <source>
        <strain evidence="3">DSM 46136</strain>
    </source>
</reference>
<sequence>MLLLLFVFISTNTAVLVLRRDRVEAPHFRVPFVVPVLGIASCLLLLWQQEARTWTFAGILLAVGVLLYLVTALPRRRAEARERTPVS</sequence>
<proteinExistence type="predicted"/>
<dbReference type="EMBL" id="FPBA01000016">
    <property type="protein sequence ID" value="SFT90670.1"/>
    <property type="molecule type" value="Genomic_DNA"/>
</dbReference>
<accession>A0A1I7BU39</accession>
<dbReference type="AlphaFoldDB" id="A0A1I7BU39"/>
<feature type="transmembrane region" description="Helical" evidence="1">
    <location>
        <begin position="54"/>
        <end position="73"/>
    </location>
</feature>